<dbReference type="AlphaFoldDB" id="A0A964E014"/>
<dbReference type="GO" id="GO:0071555">
    <property type="term" value="P:cell wall organization"/>
    <property type="evidence" value="ECO:0007669"/>
    <property type="project" value="InterPro"/>
</dbReference>
<comment type="caution">
    <text evidence="2">The sequence shown here is derived from an EMBL/GenBank/DDBJ whole genome shotgun (WGS) entry which is preliminary data.</text>
</comment>
<protein>
    <submittedName>
        <fullName evidence="2">Molecular chaperone</fullName>
    </submittedName>
</protein>
<accession>A0A964E014</accession>
<dbReference type="Proteomes" id="UP000708298">
    <property type="component" value="Unassembled WGS sequence"/>
</dbReference>
<organism evidence="2 3">
    <name type="scientific">Acidisoma silvae</name>
    <dbReference type="NCBI Taxonomy" id="2802396"/>
    <lineage>
        <taxon>Bacteria</taxon>
        <taxon>Pseudomonadati</taxon>
        <taxon>Pseudomonadota</taxon>
        <taxon>Alphaproteobacteria</taxon>
        <taxon>Acetobacterales</taxon>
        <taxon>Acidocellaceae</taxon>
        <taxon>Acidisoma</taxon>
    </lineage>
</organism>
<dbReference type="Gene3D" id="2.60.40.10">
    <property type="entry name" value="Immunoglobulins"/>
    <property type="match status" value="1"/>
</dbReference>
<dbReference type="InterPro" id="IPR016147">
    <property type="entry name" value="Pili_assmbl_chaperone_N"/>
</dbReference>
<dbReference type="InterPro" id="IPR008962">
    <property type="entry name" value="PapD-like_sf"/>
</dbReference>
<dbReference type="PANTHER" id="PTHR30251">
    <property type="entry name" value="PILUS ASSEMBLY CHAPERONE"/>
    <property type="match status" value="1"/>
</dbReference>
<reference evidence="2" key="1">
    <citation type="journal article" date="2021" name="Microorganisms">
        <title>Acidisoma silvae sp. nov. and Acidisomacellulosilytica sp. nov., Two Acidophilic Bacteria Isolated from Decaying Wood, Hydrolyzing Cellulose and Producing Poly-3-hydroxybutyrate.</title>
        <authorList>
            <person name="Mieszkin S."/>
            <person name="Pouder E."/>
            <person name="Uroz S."/>
            <person name="Simon-Colin C."/>
            <person name="Alain K."/>
        </authorList>
    </citation>
    <scope>NUCLEOTIDE SEQUENCE</scope>
    <source>
        <strain evidence="2">HW T2.11</strain>
    </source>
</reference>
<name>A0A964E014_9PROT</name>
<dbReference type="EMBL" id="JAESVB010000008">
    <property type="protein sequence ID" value="MCB8876871.1"/>
    <property type="molecule type" value="Genomic_DNA"/>
</dbReference>
<reference evidence="2" key="2">
    <citation type="submission" date="2021-01" db="EMBL/GenBank/DDBJ databases">
        <authorList>
            <person name="Mieszkin S."/>
            <person name="Pouder E."/>
            <person name="Alain K."/>
        </authorList>
    </citation>
    <scope>NUCLEOTIDE SEQUENCE</scope>
    <source>
        <strain evidence="2">HW T2.11</strain>
    </source>
</reference>
<dbReference type="PANTHER" id="PTHR30251:SF4">
    <property type="entry name" value="SLR1668 PROTEIN"/>
    <property type="match status" value="1"/>
</dbReference>
<dbReference type="InterPro" id="IPR050643">
    <property type="entry name" value="Periplasmic_pilus_chap"/>
</dbReference>
<evidence type="ECO:0000313" key="2">
    <source>
        <dbReference type="EMBL" id="MCB8876871.1"/>
    </source>
</evidence>
<dbReference type="Pfam" id="PF00345">
    <property type="entry name" value="PapD_N"/>
    <property type="match status" value="1"/>
</dbReference>
<evidence type="ECO:0000259" key="1">
    <source>
        <dbReference type="Pfam" id="PF00345"/>
    </source>
</evidence>
<dbReference type="InterPro" id="IPR013783">
    <property type="entry name" value="Ig-like_fold"/>
</dbReference>
<keyword evidence="3" id="KW-1185">Reference proteome</keyword>
<evidence type="ECO:0000313" key="3">
    <source>
        <dbReference type="Proteomes" id="UP000708298"/>
    </source>
</evidence>
<dbReference type="GO" id="GO:0030288">
    <property type="term" value="C:outer membrane-bounded periplasmic space"/>
    <property type="evidence" value="ECO:0007669"/>
    <property type="project" value="InterPro"/>
</dbReference>
<feature type="domain" description="Pili assembly chaperone N-terminal" evidence="1">
    <location>
        <begin position="2"/>
        <end position="124"/>
    </location>
</feature>
<sequence>MQVSPVTLNLQPRQMADGIWLSNVADQSLYAQVRVYHWVQQNGQQQLIPSQGLIISPPLLQIAPGDRQLVRVIRLSGPPAGPGAVEDAYRLAIDELPVASDGKNHGLRFVLHYSIPIFLEPAGIAAPAPRLHWDLVRHNNQVLLQVSNDGTGHAQLSAVHFVSGGHAGTVTDGLLGYVLPGAMMQFALRQAPSSFVGRVTFTAVVNGSSMAQDVSLADSAR</sequence>
<dbReference type="SUPFAM" id="SSF49354">
    <property type="entry name" value="PapD-like"/>
    <property type="match status" value="1"/>
</dbReference>
<gene>
    <name evidence="2" type="ORF">ASILVAE211_16885</name>
</gene>
<proteinExistence type="predicted"/>